<dbReference type="InterPro" id="IPR050177">
    <property type="entry name" value="Lipid_A_modif_metabolic_enz"/>
</dbReference>
<protein>
    <submittedName>
        <fullName evidence="3">UDP-2-acetamido-2,6-dideoxy-beta-L-talose 4-dehydrogenase</fullName>
    </submittedName>
</protein>
<evidence type="ECO:0000259" key="2">
    <source>
        <dbReference type="Pfam" id="PF14667"/>
    </source>
</evidence>
<gene>
    <name evidence="3" type="primary">fnlB</name>
    <name evidence="3" type="ORF">MACH26_31900</name>
</gene>
<sequence length="370" mass="41414">MNKNVLITGADGFIGKNLCVSLEKMGTVNLQRFCRGDSLKELPMLVQNADFIFHLAGVNRPKDDTEFYVGNSDLTEILCKAVQACGKTIPIVFSSSTQVERNNPYGLSKLKAETHLLNLYMESGNPIYIYRLPNVFGKWSKPNYNSVVATFCHNISHDIPIEIHNPATKLNLVHIGAVITSFLSVLSNQPQNQLYVNVEPVYETSLGELAETIKSFKQARETLIIPQVGESFLRVLYATYVSYISPSSFSYSLKKHADPRGVFVEMLKTKDSGQFSYFTALPGVTRGGHYHHVKTEKFLVIKGEAKFGFRHITSGEYIEIFIDGENAEVVETVPGWSHDITNVGEEELIVMLWANENFNPDAPDTVSYKV</sequence>
<dbReference type="EMBL" id="AP027272">
    <property type="protein sequence ID" value="BDX07669.1"/>
    <property type="molecule type" value="Genomic_DNA"/>
</dbReference>
<evidence type="ECO:0000259" key="1">
    <source>
        <dbReference type="Pfam" id="PF01370"/>
    </source>
</evidence>
<dbReference type="Gene3D" id="2.60.120.10">
    <property type="entry name" value="Jelly Rolls"/>
    <property type="match status" value="1"/>
</dbReference>
<dbReference type="PANTHER" id="PTHR43245:SF55">
    <property type="entry name" value="NAD(P)-BINDING DOMAIN-CONTAINING PROTEIN"/>
    <property type="match status" value="1"/>
</dbReference>
<dbReference type="AlphaFoldDB" id="A0AA48KTL5"/>
<dbReference type="Pfam" id="PF14667">
    <property type="entry name" value="Polysacc_synt_C"/>
    <property type="match status" value="1"/>
</dbReference>
<dbReference type="KEGG" id="pmaw:MACH26_31900"/>
<feature type="domain" description="NAD-dependent epimerase/dehydratase" evidence="1">
    <location>
        <begin position="5"/>
        <end position="191"/>
    </location>
</feature>
<dbReference type="SUPFAM" id="SSF51182">
    <property type="entry name" value="RmlC-like cupins"/>
    <property type="match status" value="1"/>
</dbReference>
<dbReference type="InterPro" id="IPR014710">
    <property type="entry name" value="RmlC-like_jellyroll"/>
</dbReference>
<dbReference type="InterPro" id="IPR011051">
    <property type="entry name" value="RmlC_Cupin_sf"/>
</dbReference>
<keyword evidence="4" id="KW-1185">Reference proteome</keyword>
<dbReference type="RefSeq" id="WP_338293745.1">
    <property type="nucleotide sequence ID" value="NZ_AP027272.1"/>
</dbReference>
<dbReference type="SUPFAM" id="SSF51735">
    <property type="entry name" value="NAD(P)-binding Rossmann-fold domains"/>
    <property type="match status" value="1"/>
</dbReference>
<reference evidence="3" key="1">
    <citation type="submission" date="2023-01" db="EMBL/GenBank/DDBJ databases">
        <title>Complete genome sequence of Planctobacterium marinum strain Dej080120_11.</title>
        <authorList>
            <person name="Ueki S."/>
            <person name="Maruyama F."/>
        </authorList>
    </citation>
    <scope>NUCLEOTIDE SEQUENCE</scope>
    <source>
        <strain evidence="3">Dej080120_11</strain>
    </source>
</reference>
<name>A0AA48KTL5_9ALTE</name>
<dbReference type="Pfam" id="PF01370">
    <property type="entry name" value="Epimerase"/>
    <property type="match status" value="1"/>
</dbReference>
<dbReference type="Gene3D" id="3.40.50.720">
    <property type="entry name" value="NAD(P)-binding Rossmann-like Domain"/>
    <property type="match status" value="1"/>
</dbReference>
<evidence type="ECO:0000313" key="4">
    <source>
        <dbReference type="Proteomes" id="UP001333710"/>
    </source>
</evidence>
<dbReference type="InterPro" id="IPR029303">
    <property type="entry name" value="CapF_C"/>
</dbReference>
<accession>A0AA48KTL5</accession>
<organism evidence="3 4">
    <name type="scientific">Planctobacterium marinum</name>
    <dbReference type="NCBI Taxonomy" id="1631968"/>
    <lineage>
        <taxon>Bacteria</taxon>
        <taxon>Pseudomonadati</taxon>
        <taxon>Pseudomonadota</taxon>
        <taxon>Gammaproteobacteria</taxon>
        <taxon>Alteromonadales</taxon>
        <taxon>Alteromonadaceae</taxon>
        <taxon>Planctobacterium</taxon>
    </lineage>
</organism>
<dbReference type="Proteomes" id="UP001333710">
    <property type="component" value="Chromosome"/>
</dbReference>
<feature type="domain" description="Capsular polysaccharide assembling protein CapF C-terminal" evidence="2">
    <location>
        <begin position="256"/>
        <end position="366"/>
    </location>
</feature>
<proteinExistence type="predicted"/>
<dbReference type="PANTHER" id="PTHR43245">
    <property type="entry name" value="BIFUNCTIONAL POLYMYXIN RESISTANCE PROTEIN ARNA"/>
    <property type="match status" value="1"/>
</dbReference>
<dbReference type="NCBIfam" id="NF047837">
    <property type="entry name" value="UDPAcbARedWbcJ"/>
    <property type="match status" value="1"/>
</dbReference>
<dbReference type="InterPro" id="IPR001509">
    <property type="entry name" value="Epimerase_deHydtase"/>
</dbReference>
<evidence type="ECO:0000313" key="3">
    <source>
        <dbReference type="EMBL" id="BDX07669.1"/>
    </source>
</evidence>
<dbReference type="CDD" id="cd07007">
    <property type="entry name" value="cupin_CapF-like_C"/>
    <property type="match status" value="1"/>
</dbReference>
<dbReference type="InterPro" id="IPR036291">
    <property type="entry name" value="NAD(P)-bd_dom_sf"/>
</dbReference>